<dbReference type="InterPro" id="IPR042267">
    <property type="entry name" value="VTC_sf"/>
</dbReference>
<dbReference type="InterPro" id="IPR018966">
    <property type="entry name" value="VTC_domain"/>
</dbReference>
<dbReference type="KEGG" id="ptan:CRYO30217_00979"/>
<dbReference type="EMBL" id="OU015584">
    <property type="protein sequence ID" value="CAG5079574.1"/>
    <property type="molecule type" value="Genomic_DNA"/>
</dbReference>
<keyword evidence="3" id="KW-1185">Reference proteome</keyword>
<feature type="domain" description="VTC" evidence="1">
    <location>
        <begin position="25"/>
        <end position="223"/>
    </location>
</feature>
<accession>A0A916JLT3</accession>
<sequence>MVNDVLNKFDSISLEEMDKVALMDRIETKFVLSLNKLPMVLDCIKNDYRVVSFDDNKTPAYRTLYFDTDSLFFYHEHHRKRKDRYKVRFRNYVDSNITFLEVKHKKNGRVDKQRIKVQNEKINLSQEDELFLKEAKILKNDLKLKLINNYSRITLVSKSSVERVTIDFNIRFQFNEQSSQLENIGIIELKQPFLSRETSVFRALRDLQITPYNVSKYCIGVIKTHGKENVKYNRFKKKLIRLDKITQE</sequence>
<evidence type="ECO:0000313" key="2">
    <source>
        <dbReference type="EMBL" id="CAG5079574.1"/>
    </source>
</evidence>
<gene>
    <name evidence="2" type="ORF">CRYO30217_00979</name>
</gene>
<name>A0A916JLT3_9FLAO</name>
<evidence type="ECO:0000313" key="3">
    <source>
        <dbReference type="Proteomes" id="UP000683507"/>
    </source>
</evidence>
<organism evidence="2 3">
    <name type="scientific">Parvicella tangerina</name>
    <dbReference type="NCBI Taxonomy" id="2829795"/>
    <lineage>
        <taxon>Bacteria</taxon>
        <taxon>Pseudomonadati</taxon>
        <taxon>Bacteroidota</taxon>
        <taxon>Flavobacteriia</taxon>
        <taxon>Flavobacteriales</taxon>
        <taxon>Parvicellaceae</taxon>
        <taxon>Parvicella</taxon>
    </lineage>
</organism>
<dbReference type="Pfam" id="PF09359">
    <property type="entry name" value="VTC"/>
    <property type="match status" value="1"/>
</dbReference>
<evidence type="ECO:0000259" key="1">
    <source>
        <dbReference type="Pfam" id="PF09359"/>
    </source>
</evidence>
<dbReference type="GO" id="GO:0006799">
    <property type="term" value="P:polyphosphate biosynthetic process"/>
    <property type="evidence" value="ECO:0007669"/>
    <property type="project" value="UniProtKB-ARBA"/>
</dbReference>
<protein>
    <recommendedName>
        <fullName evidence="1">VTC domain-containing protein</fullName>
    </recommendedName>
</protein>
<reference evidence="2" key="1">
    <citation type="submission" date="2021-04" db="EMBL/GenBank/DDBJ databases">
        <authorList>
            <person name="Rodrigo-Torres L."/>
            <person name="Arahal R. D."/>
            <person name="Lucena T."/>
        </authorList>
    </citation>
    <scope>NUCLEOTIDE SEQUENCE</scope>
    <source>
        <strain evidence="2">AS29M-1</strain>
    </source>
</reference>
<proteinExistence type="predicted"/>
<dbReference type="Gene3D" id="3.20.100.30">
    <property type="entry name" value="VTC, catalytic tunnel domain"/>
    <property type="match status" value="1"/>
</dbReference>
<dbReference type="CDD" id="cd07750">
    <property type="entry name" value="PolyPPase_VTC_like"/>
    <property type="match status" value="1"/>
</dbReference>
<dbReference type="AlphaFoldDB" id="A0A916JLT3"/>
<dbReference type="Proteomes" id="UP000683507">
    <property type="component" value="Chromosome"/>
</dbReference>